<evidence type="ECO:0000313" key="3">
    <source>
        <dbReference type="Proteomes" id="UP000593566"/>
    </source>
</evidence>
<name>A0A8H6C7E1_9LECA</name>
<dbReference type="AlphaFoldDB" id="A0A8H6C7E1"/>
<dbReference type="RefSeq" id="XP_037147588.1">
    <property type="nucleotide sequence ID" value="XM_037297014.1"/>
</dbReference>
<organism evidence="2 3">
    <name type="scientific">Letharia lupina</name>
    <dbReference type="NCBI Taxonomy" id="560253"/>
    <lineage>
        <taxon>Eukaryota</taxon>
        <taxon>Fungi</taxon>
        <taxon>Dikarya</taxon>
        <taxon>Ascomycota</taxon>
        <taxon>Pezizomycotina</taxon>
        <taxon>Lecanoromycetes</taxon>
        <taxon>OSLEUM clade</taxon>
        <taxon>Lecanoromycetidae</taxon>
        <taxon>Lecanorales</taxon>
        <taxon>Lecanorineae</taxon>
        <taxon>Parmeliaceae</taxon>
        <taxon>Letharia</taxon>
    </lineage>
</organism>
<comment type="caution">
    <text evidence="2">The sequence shown here is derived from an EMBL/GenBank/DDBJ whole genome shotgun (WGS) entry which is preliminary data.</text>
</comment>
<dbReference type="Proteomes" id="UP000593566">
    <property type="component" value="Unassembled WGS sequence"/>
</dbReference>
<keyword evidence="3" id="KW-1185">Reference proteome</keyword>
<sequence>MRSEGEECAAEDAGYTAEDEPGPAMRGVADVVTSGEGAGNGDKTGGSVETSGVRVGEADDRKYDAPALQSLLPLIFDLLKRIRQHTTDDLPQPESCKPDAEAWRLFGLGVPSAAAERRRGHDGGFKDAEEDALAESDGEEIH</sequence>
<feature type="compositionally biased region" description="Acidic residues" evidence="1">
    <location>
        <begin position="128"/>
        <end position="142"/>
    </location>
</feature>
<feature type="region of interest" description="Disordered" evidence="1">
    <location>
        <begin position="114"/>
        <end position="142"/>
    </location>
</feature>
<reference evidence="2 3" key="1">
    <citation type="journal article" date="2020" name="Genomics">
        <title>Complete, high-quality genomes from long-read metagenomic sequencing of two wolf lichen thalli reveals enigmatic genome architecture.</title>
        <authorList>
            <person name="McKenzie S.K."/>
            <person name="Walston R.F."/>
            <person name="Allen J.L."/>
        </authorList>
    </citation>
    <scope>NUCLEOTIDE SEQUENCE [LARGE SCALE GENOMIC DNA]</scope>
    <source>
        <strain evidence="2">WasteWater1</strain>
    </source>
</reference>
<dbReference type="EMBL" id="JACCJB010000023">
    <property type="protein sequence ID" value="KAF6218153.1"/>
    <property type="molecule type" value="Genomic_DNA"/>
</dbReference>
<protein>
    <submittedName>
        <fullName evidence="2">Uncharacterized protein</fullName>
    </submittedName>
</protein>
<dbReference type="GeneID" id="59334516"/>
<proteinExistence type="predicted"/>
<accession>A0A8H6C7E1</accession>
<evidence type="ECO:0000256" key="1">
    <source>
        <dbReference type="SAM" id="MobiDB-lite"/>
    </source>
</evidence>
<feature type="region of interest" description="Disordered" evidence="1">
    <location>
        <begin position="1"/>
        <end position="51"/>
    </location>
</feature>
<gene>
    <name evidence="2" type="ORF">HO133_006112</name>
</gene>
<feature type="compositionally biased region" description="Acidic residues" evidence="1">
    <location>
        <begin position="1"/>
        <end position="10"/>
    </location>
</feature>
<feature type="compositionally biased region" description="Basic and acidic residues" evidence="1">
    <location>
        <begin position="115"/>
        <end position="127"/>
    </location>
</feature>
<evidence type="ECO:0000313" key="2">
    <source>
        <dbReference type="EMBL" id="KAF6218153.1"/>
    </source>
</evidence>